<dbReference type="Proteomes" id="UP000195447">
    <property type="component" value="Unassembled WGS sequence"/>
</dbReference>
<keyword evidence="2" id="KW-1185">Reference proteome</keyword>
<dbReference type="RefSeq" id="WP_087158732.1">
    <property type="nucleotide sequence ID" value="NZ_NFKM01000011.1"/>
</dbReference>
<reference evidence="2" key="1">
    <citation type="submission" date="2017-04" db="EMBL/GenBank/DDBJ databases">
        <title>Function of individual gut microbiota members based on whole genome sequencing of pure cultures obtained from chicken caecum.</title>
        <authorList>
            <person name="Medvecky M."/>
            <person name="Cejkova D."/>
            <person name="Polansky O."/>
            <person name="Karasova D."/>
            <person name="Kubasova T."/>
            <person name="Cizek A."/>
            <person name="Rychlik I."/>
        </authorList>
    </citation>
    <scope>NUCLEOTIDE SEQUENCE [LARGE SCALE GENOMIC DNA]</scope>
    <source>
        <strain evidence="2">An178</strain>
    </source>
</reference>
<protein>
    <submittedName>
        <fullName evidence="1">Uncharacterized protein</fullName>
    </submittedName>
</protein>
<accession>A0A1Y4LTV2</accession>
<evidence type="ECO:0000313" key="2">
    <source>
        <dbReference type="Proteomes" id="UP000195447"/>
    </source>
</evidence>
<proteinExistence type="predicted"/>
<sequence length="68" mass="7886">MIDKLVDRGFDKVCDNQVLLIYEKGMDKITINKIAKTIKAENTFNGRGLELSFIELKIIYEMISEMED</sequence>
<organism evidence="1 2">
    <name type="scientific">Faecalitalea cylindroides</name>
    <dbReference type="NCBI Taxonomy" id="39483"/>
    <lineage>
        <taxon>Bacteria</taxon>
        <taxon>Bacillati</taxon>
        <taxon>Bacillota</taxon>
        <taxon>Erysipelotrichia</taxon>
        <taxon>Erysipelotrichales</taxon>
        <taxon>Erysipelotrichaceae</taxon>
        <taxon>Faecalitalea</taxon>
    </lineage>
</organism>
<gene>
    <name evidence="1" type="ORF">B5F14_06505</name>
</gene>
<name>A0A1Y4LTV2_9FIRM</name>
<evidence type="ECO:0000313" key="1">
    <source>
        <dbReference type="EMBL" id="OUP60065.1"/>
    </source>
</evidence>
<comment type="caution">
    <text evidence="1">The sequence shown here is derived from an EMBL/GenBank/DDBJ whole genome shotgun (WGS) entry which is preliminary data.</text>
</comment>
<dbReference type="AlphaFoldDB" id="A0A1Y4LTV2"/>
<dbReference type="EMBL" id="NFKM01000011">
    <property type="protein sequence ID" value="OUP60065.1"/>
    <property type="molecule type" value="Genomic_DNA"/>
</dbReference>